<evidence type="ECO:0000313" key="6">
    <source>
        <dbReference type="EMBL" id="QDT72252.1"/>
    </source>
</evidence>
<evidence type="ECO:0000256" key="2">
    <source>
        <dbReference type="ARBA" id="ARBA00022748"/>
    </source>
</evidence>
<evidence type="ECO:0000256" key="1">
    <source>
        <dbReference type="ARBA" id="ARBA00004196"/>
    </source>
</evidence>
<dbReference type="InterPro" id="IPR013766">
    <property type="entry name" value="Thioredoxin_domain"/>
</dbReference>
<dbReference type="InterPro" id="IPR036249">
    <property type="entry name" value="Thioredoxin-like_sf"/>
</dbReference>
<dbReference type="AlphaFoldDB" id="A0A517TV49"/>
<dbReference type="GO" id="GO:0030313">
    <property type="term" value="C:cell envelope"/>
    <property type="evidence" value="ECO:0007669"/>
    <property type="project" value="UniProtKB-SubCell"/>
</dbReference>
<keyword evidence="2" id="KW-0201">Cytochrome c-type biogenesis</keyword>
<dbReference type="CDD" id="cd02966">
    <property type="entry name" value="TlpA_like_family"/>
    <property type="match status" value="1"/>
</dbReference>
<dbReference type="SUPFAM" id="SSF52833">
    <property type="entry name" value="Thioredoxin-like"/>
    <property type="match status" value="1"/>
</dbReference>
<sequence length="936" mass="101929">MDGKGKYFLGVNLPAFPWRPWRPWRLIFELCSQASLHPAGFLAPLSFGRLPSDGTDVQLAANYQFISPRRPVLGAKSIETPAMDVPGVSPQPLRDSALSRASAFALAIAVTLAVVPGCSKSATSAAGEDAAEIAGAEITDKMFAAYRDARSYTDHATYVQSYSYRGEGVERELPFFEMSLAYQQPNFIRLRFDEALRSDEGTARGFDIAANGTVMRASAVELPGQVLEAKAPTTITVENFLPDPLIREVFNNRAVGDVFPQLAMLLSDDDEAPVFPEDEAPRLLDQQLLGDRNCYRVATTSPKGKRIFWIDASSYVLRRMELPIEGDRRQFDPENQYANLAVWIDFKDPTFNAKIDEETFAKELGEGEQLVRRLIPAPPAAPSERLGETLVEFKFETPDGASVTNESLQGKTVLLDFWQVDCAPCKAHTPELEKVYQQLKDNDKFAFYAVSLDGKNRVSNDVAARTLKNWGGTFPLLRDPDVTAEKLQVAGTPTLMLLGPDGRLQYFHIRQHRDPQQLASMIQKVLDGADLAAEARAEHQLLLKKYESDLAAAAESGDLLQINVARPEFGVRALPEKVVVSELWQAAPEEIKAPGSFLISPADGDDSTAPPSILALDGGQAIVEFDLAGKLVARHEIPGNAAVANGFLRSAKNINGERLIAVGGVGWQKLHVFDHQWKPILAFPQDKNPGIADVQLAALTPEAEPMLYVGYWGGVGVQGVGLDGKRRWAIRSFDQVVQLTVAPADLSHAADAEPTAAAASSTTPRNLWGTSDRGTIFVLGPNGKPQPEIVVGLREIMHLAIRPEPLEGAARCAGLAVEAVGHYDVVGFDPDGEVRWQYELPAGEYAHQVERIQSVDLPGHGPAWMVAAPDGSIIWLGPDGQLIDQFRYAKPLTGLALTNMPDAAILLVSTPDSLTAWKLGEGTAKDGKSAKEEQQQ</sequence>
<reference evidence="6 7" key="1">
    <citation type="submission" date="2019-02" db="EMBL/GenBank/DDBJ databases">
        <title>Deep-cultivation of Planctomycetes and their phenomic and genomic characterization uncovers novel biology.</title>
        <authorList>
            <person name="Wiegand S."/>
            <person name="Jogler M."/>
            <person name="Boedeker C."/>
            <person name="Pinto D."/>
            <person name="Vollmers J."/>
            <person name="Rivas-Marin E."/>
            <person name="Kohn T."/>
            <person name="Peeters S.H."/>
            <person name="Heuer A."/>
            <person name="Rast P."/>
            <person name="Oberbeckmann S."/>
            <person name="Bunk B."/>
            <person name="Jeske O."/>
            <person name="Meyerdierks A."/>
            <person name="Storesund J.E."/>
            <person name="Kallscheuer N."/>
            <person name="Luecker S."/>
            <person name="Lage O.M."/>
            <person name="Pohl T."/>
            <person name="Merkel B.J."/>
            <person name="Hornburger P."/>
            <person name="Mueller R.-W."/>
            <person name="Bruemmer F."/>
            <person name="Labrenz M."/>
            <person name="Spormann A.M."/>
            <person name="Op den Camp H."/>
            <person name="Overmann J."/>
            <person name="Amann R."/>
            <person name="Jetten M.S.M."/>
            <person name="Mascher T."/>
            <person name="Medema M.H."/>
            <person name="Devos D.P."/>
            <person name="Kaster A.-K."/>
            <person name="Ovreas L."/>
            <person name="Rohde M."/>
            <person name="Galperin M.Y."/>
            <person name="Jogler C."/>
        </authorList>
    </citation>
    <scope>NUCLEOTIDE SEQUENCE [LARGE SCALE GENOMIC DNA]</scope>
    <source>
        <strain evidence="6 7">I41</strain>
    </source>
</reference>
<dbReference type="PANTHER" id="PTHR42852:SF6">
    <property type="entry name" value="THIOL:DISULFIDE INTERCHANGE PROTEIN DSBE"/>
    <property type="match status" value="1"/>
</dbReference>
<keyword evidence="3" id="KW-1015">Disulfide bond</keyword>
<evidence type="ECO:0000256" key="3">
    <source>
        <dbReference type="ARBA" id="ARBA00023157"/>
    </source>
</evidence>
<dbReference type="KEGG" id="llh:I41_14240"/>
<dbReference type="Pfam" id="PF13905">
    <property type="entry name" value="Thioredoxin_8"/>
    <property type="match status" value="1"/>
</dbReference>
<evidence type="ECO:0000256" key="4">
    <source>
        <dbReference type="ARBA" id="ARBA00023284"/>
    </source>
</evidence>
<evidence type="ECO:0000313" key="7">
    <source>
        <dbReference type="Proteomes" id="UP000317909"/>
    </source>
</evidence>
<accession>A0A517TV49</accession>
<evidence type="ECO:0000259" key="5">
    <source>
        <dbReference type="PROSITE" id="PS51352"/>
    </source>
</evidence>
<dbReference type="PANTHER" id="PTHR42852">
    <property type="entry name" value="THIOL:DISULFIDE INTERCHANGE PROTEIN DSBE"/>
    <property type="match status" value="1"/>
</dbReference>
<dbReference type="SUPFAM" id="SSF101898">
    <property type="entry name" value="NHL repeat"/>
    <property type="match status" value="1"/>
</dbReference>
<keyword evidence="7" id="KW-1185">Reference proteome</keyword>
<organism evidence="6 7">
    <name type="scientific">Lacipirellula limnantheis</name>
    <dbReference type="NCBI Taxonomy" id="2528024"/>
    <lineage>
        <taxon>Bacteria</taxon>
        <taxon>Pseudomonadati</taxon>
        <taxon>Planctomycetota</taxon>
        <taxon>Planctomycetia</taxon>
        <taxon>Pirellulales</taxon>
        <taxon>Lacipirellulaceae</taxon>
        <taxon>Lacipirellula</taxon>
    </lineage>
</organism>
<dbReference type="InterPro" id="IPR050553">
    <property type="entry name" value="Thioredoxin_ResA/DsbE_sf"/>
</dbReference>
<dbReference type="EMBL" id="CP036339">
    <property type="protein sequence ID" value="QDT72252.1"/>
    <property type="molecule type" value="Genomic_DNA"/>
</dbReference>
<keyword evidence="4" id="KW-0676">Redox-active center</keyword>
<comment type="subcellular location">
    <subcellularLocation>
        <location evidence="1">Cell envelope</location>
    </subcellularLocation>
</comment>
<name>A0A517TV49_9BACT</name>
<dbReference type="OrthoDB" id="229902at2"/>
<dbReference type="PROSITE" id="PS51352">
    <property type="entry name" value="THIOREDOXIN_2"/>
    <property type="match status" value="1"/>
</dbReference>
<dbReference type="GO" id="GO:0017004">
    <property type="term" value="P:cytochrome complex assembly"/>
    <property type="evidence" value="ECO:0007669"/>
    <property type="project" value="UniProtKB-KW"/>
</dbReference>
<feature type="domain" description="Thioredoxin" evidence="5">
    <location>
        <begin position="384"/>
        <end position="527"/>
    </location>
</feature>
<protein>
    <submittedName>
        <fullName evidence="6">Thiol-disulfide oxidoreductase ResA</fullName>
    </submittedName>
</protein>
<gene>
    <name evidence="6" type="primary">resA_4</name>
    <name evidence="6" type="ORF">I41_14240</name>
</gene>
<dbReference type="Gene3D" id="3.40.30.10">
    <property type="entry name" value="Glutaredoxin"/>
    <property type="match status" value="1"/>
</dbReference>
<dbReference type="InterPro" id="IPR012336">
    <property type="entry name" value="Thioredoxin-like_fold"/>
</dbReference>
<dbReference type="Proteomes" id="UP000317909">
    <property type="component" value="Chromosome"/>
</dbReference>
<proteinExistence type="predicted"/>